<keyword evidence="3" id="KW-1185">Reference proteome</keyword>
<name>A0A8J3QD58_9ACTN</name>
<dbReference type="Pfam" id="PF20199">
    <property type="entry name" value="RepSA"/>
    <property type="match status" value="1"/>
</dbReference>
<sequence length="146" mass="16108">MLPCSTVCANWLLYGVQPEKVRKGLVPGRCSGKVHQSHTLGFTGRRVLVSRQWSGKTLADHRADQKDWIRAALAEACSDLPEVDTGRYLYQIARKDDPDVPPVLVRVMAAIELRTRHKAVLRRALGPPGHVPATQINNPPGKGESK</sequence>
<reference evidence="2" key="1">
    <citation type="submission" date="2021-01" db="EMBL/GenBank/DDBJ databases">
        <title>Whole genome shotgun sequence of Rhizocola hellebori NBRC 109834.</title>
        <authorList>
            <person name="Komaki H."/>
            <person name="Tamura T."/>
        </authorList>
    </citation>
    <scope>NUCLEOTIDE SEQUENCE</scope>
    <source>
        <strain evidence="2">NBRC 109834</strain>
    </source>
</reference>
<organism evidence="2 3">
    <name type="scientific">Rhizocola hellebori</name>
    <dbReference type="NCBI Taxonomy" id="1392758"/>
    <lineage>
        <taxon>Bacteria</taxon>
        <taxon>Bacillati</taxon>
        <taxon>Actinomycetota</taxon>
        <taxon>Actinomycetes</taxon>
        <taxon>Micromonosporales</taxon>
        <taxon>Micromonosporaceae</taxon>
        <taxon>Rhizocola</taxon>
    </lineage>
</organism>
<comment type="caution">
    <text evidence="2">The sequence shown here is derived from an EMBL/GenBank/DDBJ whole genome shotgun (WGS) entry which is preliminary data.</text>
</comment>
<dbReference type="Proteomes" id="UP000612899">
    <property type="component" value="Unassembled WGS sequence"/>
</dbReference>
<gene>
    <name evidence="2" type="ORF">Rhe02_55290</name>
</gene>
<protein>
    <submittedName>
        <fullName evidence="2">Uncharacterized protein</fullName>
    </submittedName>
</protein>
<feature type="region of interest" description="Disordered" evidence="1">
    <location>
        <begin position="125"/>
        <end position="146"/>
    </location>
</feature>
<dbReference type="EMBL" id="BONY01000037">
    <property type="protein sequence ID" value="GIH07462.1"/>
    <property type="molecule type" value="Genomic_DNA"/>
</dbReference>
<evidence type="ECO:0000313" key="2">
    <source>
        <dbReference type="EMBL" id="GIH07462.1"/>
    </source>
</evidence>
<dbReference type="AlphaFoldDB" id="A0A8J3QD58"/>
<evidence type="ECO:0000256" key="1">
    <source>
        <dbReference type="SAM" id="MobiDB-lite"/>
    </source>
</evidence>
<proteinExistence type="predicted"/>
<evidence type="ECO:0000313" key="3">
    <source>
        <dbReference type="Proteomes" id="UP000612899"/>
    </source>
</evidence>
<accession>A0A8J3QD58</accession>
<dbReference type="InterPro" id="IPR046828">
    <property type="entry name" value="RepSA"/>
</dbReference>